<dbReference type="InterPro" id="IPR016167">
    <property type="entry name" value="FAD-bd_PCMH_sub1"/>
</dbReference>
<sequence>MRRWNGWGDDKVNVDLPAQGYSLLRELLGEGNRQADYALDKFISRIPASRLPHHSLISTDPKERLVHSHGQSLPDWIGLRGGTLGHFPDGVALPATTGEVEELMNFSEKHNAVVIPFGGGTSVAGQLQVPAENRPVLSLSLKRLNRLIDLNPSSLLAMFESGILGLELENQLQARGFTLGHYPQSFEFSSLGGWVATRSSGQQASHYGRIEQLFAGGELVTPRGILTLPPFPASAAGPDLRHFVLGSEGRLGILTKVFVRISHIPEKSDVHGIFFPSWGHAGEALQSLTGAGIPFAMIRLSNATETTTNLALAGHEKQIAILKQYLRWRRISAQEGCMCLIGFIGSKHLVRTSRHEAFAILRQYGGVSVGRAMGKAWKKNRFRAPYLRNTLWDLGYAVDTLETAVTWDKVTSTMKNVEKAITASMDLENEKVHVFSHLSHIYSSGSNIYTTFILRLADTPEETLTRWQTIKKAASQAIVDAGGTISHQHGVGLDHKPYLEAEKGPLGMSTIKELCLCLDPGQRMNPGKLTD</sequence>
<feature type="domain" description="FAD-binding PCMH-type" evidence="8">
    <location>
        <begin position="84"/>
        <end position="264"/>
    </location>
</feature>
<dbReference type="Pfam" id="PF02913">
    <property type="entry name" value="FAD-oxidase_C"/>
    <property type="match status" value="1"/>
</dbReference>
<dbReference type="GO" id="GO:0008610">
    <property type="term" value="P:lipid biosynthetic process"/>
    <property type="evidence" value="ECO:0007669"/>
    <property type="project" value="InterPro"/>
</dbReference>
<dbReference type="InterPro" id="IPR016171">
    <property type="entry name" value="Vanillyl_alc_oxidase_C-sub2"/>
</dbReference>
<comment type="caution">
    <text evidence="9">The sequence shown here is derived from an EMBL/GenBank/DDBJ whole genome shotgun (WGS) entry which is preliminary data.</text>
</comment>
<dbReference type="PANTHER" id="PTHR46568">
    <property type="entry name" value="ALKYLDIHYDROXYACETONEPHOSPHATE SYNTHASE, PEROXISOMAL"/>
    <property type="match status" value="1"/>
</dbReference>
<comment type="similarity">
    <text evidence="1">Belongs to the FAD-binding oxidoreductase/transferase type 4 family.</text>
</comment>
<feature type="active site" description="Proton donor/acceptor" evidence="4">
    <location>
        <position position="449"/>
    </location>
</feature>
<dbReference type="InterPro" id="IPR006094">
    <property type="entry name" value="Oxid_FAD_bind_N"/>
</dbReference>
<evidence type="ECO:0000256" key="1">
    <source>
        <dbReference type="ARBA" id="ARBA00008000"/>
    </source>
</evidence>
<evidence type="ECO:0000313" key="10">
    <source>
        <dbReference type="Proteomes" id="UP000605201"/>
    </source>
</evidence>
<dbReference type="GO" id="GO:0008609">
    <property type="term" value="F:alkylglycerone-phosphate synthase activity"/>
    <property type="evidence" value="ECO:0007669"/>
    <property type="project" value="InterPro"/>
</dbReference>
<proteinExistence type="inferred from homology"/>
<dbReference type="InterPro" id="IPR036318">
    <property type="entry name" value="FAD-bd_PCMH-like_sf"/>
</dbReference>
<accession>A0A8J6NU48</accession>
<feature type="binding site" evidence="6">
    <location>
        <begin position="197"/>
        <end position="200"/>
    </location>
    <ligand>
        <name>FAD</name>
        <dbReference type="ChEBI" id="CHEBI:57692"/>
    </ligand>
</feature>
<dbReference type="EMBL" id="JACNIG010000371">
    <property type="protein sequence ID" value="MBC8434026.1"/>
    <property type="molecule type" value="Genomic_DNA"/>
</dbReference>
<keyword evidence="3 6" id="KW-0274">FAD</keyword>
<evidence type="ECO:0000256" key="3">
    <source>
        <dbReference type="ARBA" id="ARBA00022827"/>
    </source>
</evidence>
<dbReference type="InterPro" id="IPR004113">
    <property type="entry name" value="FAD-bd_oxidored_4_C"/>
</dbReference>
<gene>
    <name evidence="9" type="ORF">H8D96_19115</name>
</gene>
<dbReference type="Pfam" id="PF01565">
    <property type="entry name" value="FAD_binding_4"/>
    <property type="match status" value="1"/>
</dbReference>
<keyword evidence="2" id="KW-0285">Flavoprotein</keyword>
<dbReference type="Gene3D" id="3.30.465.10">
    <property type="match status" value="1"/>
</dbReference>
<evidence type="ECO:0000256" key="5">
    <source>
        <dbReference type="PIRSR" id="PIRSR625650-2"/>
    </source>
</evidence>
<comment type="cofactor">
    <cofactor evidence="6">
        <name>FAD</name>
        <dbReference type="ChEBI" id="CHEBI:57692"/>
    </cofactor>
</comment>
<dbReference type="PANTHER" id="PTHR46568:SF1">
    <property type="entry name" value="ALKYLDIHYDROXYACETONEPHOSPHATE SYNTHASE, PEROXISOMAL"/>
    <property type="match status" value="1"/>
</dbReference>
<evidence type="ECO:0000256" key="4">
    <source>
        <dbReference type="PIRSR" id="PIRSR625650-1"/>
    </source>
</evidence>
<dbReference type="Gene3D" id="1.10.45.10">
    <property type="entry name" value="Vanillyl-alcohol Oxidase, Chain A, domain 4"/>
    <property type="match status" value="1"/>
</dbReference>
<feature type="site" description="Important for enzyme activity" evidence="7">
    <location>
        <position position="299"/>
    </location>
</feature>
<evidence type="ECO:0000313" key="9">
    <source>
        <dbReference type="EMBL" id="MBC8434026.1"/>
    </source>
</evidence>
<dbReference type="InterPro" id="IPR016169">
    <property type="entry name" value="FAD-bd_PCMH_sub2"/>
</dbReference>
<evidence type="ECO:0000256" key="6">
    <source>
        <dbReference type="PIRSR" id="PIRSR625650-3"/>
    </source>
</evidence>
<name>A0A8J6NU48_9BACT</name>
<dbReference type="Proteomes" id="UP000605201">
    <property type="component" value="Unassembled WGS sequence"/>
</dbReference>
<feature type="binding site" evidence="6">
    <location>
        <begin position="116"/>
        <end position="122"/>
    </location>
    <ligand>
        <name>FAD</name>
        <dbReference type="ChEBI" id="CHEBI:57692"/>
    </ligand>
</feature>
<evidence type="ECO:0000256" key="2">
    <source>
        <dbReference type="ARBA" id="ARBA00022630"/>
    </source>
</evidence>
<dbReference type="Gene3D" id="3.30.70.3450">
    <property type="match status" value="1"/>
</dbReference>
<dbReference type="SUPFAM" id="SSF56176">
    <property type="entry name" value="FAD-binding/transporter-associated domain-like"/>
    <property type="match status" value="1"/>
</dbReference>
<dbReference type="SUPFAM" id="SSF55103">
    <property type="entry name" value="FAD-linked oxidases, C-terminal domain"/>
    <property type="match status" value="1"/>
</dbReference>
<dbReference type="InterPro" id="IPR016164">
    <property type="entry name" value="FAD-linked_Oxase-like_C"/>
</dbReference>
<organism evidence="9 10">
    <name type="scientific">Candidatus Desulfatibia vada</name>
    <dbReference type="NCBI Taxonomy" id="2841696"/>
    <lineage>
        <taxon>Bacteria</taxon>
        <taxon>Pseudomonadati</taxon>
        <taxon>Thermodesulfobacteriota</taxon>
        <taxon>Desulfobacteria</taxon>
        <taxon>Desulfobacterales</taxon>
        <taxon>Desulfobacterales incertae sedis</taxon>
        <taxon>Candidatus Desulfatibia</taxon>
    </lineage>
</organism>
<dbReference type="PROSITE" id="PS51387">
    <property type="entry name" value="FAD_PCMH"/>
    <property type="match status" value="1"/>
</dbReference>
<dbReference type="InterPro" id="IPR016166">
    <property type="entry name" value="FAD-bd_PCMH"/>
</dbReference>
<dbReference type="Gene3D" id="3.30.43.10">
    <property type="entry name" value="Uridine Diphospho-n-acetylenolpyruvylglucosamine Reductase, domain 2"/>
    <property type="match status" value="1"/>
</dbReference>
<protein>
    <submittedName>
        <fullName evidence="9">FAD-binding oxidoreductase</fullName>
    </submittedName>
</protein>
<evidence type="ECO:0000259" key="8">
    <source>
        <dbReference type="PROSITE" id="PS51387"/>
    </source>
</evidence>
<dbReference type="GO" id="GO:0071949">
    <property type="term" value="F:FAD binding"/>
    <property type="evidence" value="ECO:0007669"/>
    <property type="project" value="InterPro"/>
</dbReference>
<dbReference type="InterPro" id="IPR025650">
    <property type="entry name" value="Alkyl-DHAP_Synthase"/>
</dbReference>
<feature type="binding site" evidence="5">
    <location>
        <position position="388"/>
    </location>
    <ligand>
        <name>substrate</name>
    </ligand>
</feature>
<evidence type="ECO:0000256" key="7">
    <source>
        <dbReference type="PIRSR" id="PIRSR625650-4"/>
    </source>
</evidence>
<dbReference type="Gene3D" id="3.30.300.330">
    <property type="match status" value="1"/>
</dbReference>
<dbReference type="AlphaFoldDB" id="A0A8J6NU48"/>
<reference evidence="9 10" key="1">
    <citation type="submission" date="2020-08" db="EMBL/GenBank/DDBJ databases">
        <title>Bridging the membrane lipid divide: bacteria of the FCB group superphylum have the potential to synthesize archaeal ether lipids.</title>
        <authorList>
            <person name="Villanueva L."/>
            <person name="Von Meijenfeldt F.A.B."/>
            <person name="Westbye A.B."/>
            <person name="Yadav S."/>
            <person name="Hopmans E.C."/>
            <person name="Dutilh B.E."/>
            <person name="Sinninghe Damste J.S."/>
        </authorList>
    </citation>
    <scope>NUCLEOTIDE SEQUENCE [LARGE SCALE GENOMIC DNA]</scope>
    <source>
        <strain evidence="9">NIOZ-UU17</strain>
    </source>
</reference>